<keyword evidence="9 20" id="KW-0808">Transferase</keyword>
<evidence type="ECO:0000256" key="9">
    <source>
        <dbReference type="ARBA" id="ARBA00022679"/>
    </source>
</evidence>
<feature type="domain" description="Glycosyl transferase family 51" evidence="19">
    <location>
        <begin position="76"/>
        <end position="246"/>
    </location>
</feature>
<sequence>MKKSKPAKRKKPVKRWKLLGAILLLPLLVLGLFIGSVYMGIWGKVPSQEELADFQYQRASEVYSADSVLIGKYYLYDRQPIEYGQFPDHLVEALVAIEDERFYDHDGIDAKSLMRVFFKSLLLQDESAGGGSTLTQQLAKNLYPRKDRKIANIAVNKVKEMIMARRLENVLSKKQIIAHYLNTVSFGGNTFGIESASLKFFDKPTKELKIEEAAVLVGMLKATYAYNPRIFPEKSLARRNLVFSAMANNGFIPEEERDSLAQLPLKLNYREYSHDEGIAPYFREAVRKELMQWAQNLESETPINIYTSGLKIYTTLNFEMQKLAEKAMQAHMNSLQKSFEKSYGKNAPWLVNKSLVRKKAKNLPFYKRLKALGLSEKQIWDSLSVKKNMKLSTWDGPKEMQASTLDSLQHYMKFLNIGSLGIDPFTGAVRTWIGGINYQHFKYDHVSQSKRQVGSTFKPIVYTAALEKGLDPCDHISAREVEYKNLEGWSPSNSGAEDEAYLNYSMEEALSKSVNTIAVKVLERTGIENVLEQARKMGIHEELPKKPSVALGTGEIKITELAGAYASYLNNGKPVKPMLITAIATANDSILTTFSPEIGSEKAFSNDTRQLMLEMMKATVDKGTAARIRTTYRLKNDIAGKTGTTQYNKDAWFVAVMPKLVHVNWVGLDDHEIGFKSTHLGQGANAALPLFALLLKEMNKDKRFDTLTRARFKTPSQEILKRLDCEPVKRDGFLKRLFTNPNKKKKRKFKG</sequence>
<dbReference type="InterPro" id="IPR012338">
    <property type="entry name" value="Beta-lactam/transpept-like"/>
</dbReference>
<comment type="subcellular location">
    <subcellularLocation>
        <location evidence="1">Cell membrane</location>
    </subcellularLocation>
</comment>
<accession>A0A0D5YU65</accession>
<dbReference type="STRING" id="516051.VC82_2281"/>
<keyword evidence="14" id="KW-0511">Multifunctional enzyme</keyword>
<dbReference type="GO" id="GO:0009252">
    <property type="term" value="P:peptidoglycan biosynthetic process"/>
    <property type="evidence" value="ECO:0007669"/>
    <property type="project" value="UniProtKB-KW"/>
</dbReference>
<comment type="similarity">
    <text evidence="4">In the N-terminal section; belongs to the glycosyltransferase 51 family.</text>
</comment>
<comment type="pathway">
    <text evidence="2">Cell wall biogenesis; peptidoglycan biosynthesis.</text>
</comment>
<dbReference type="InterPro" id="IPR036950">
    <property type="entry name" value="PBP_transglycosylase"/>
</dbReference>
<proteinExistence type="inferred from homology"/>
<gene>
    <name evidence="20" type="ORF">VC82_2281</name>
</gene>
<evidence type="ECO:0000256" key="17">
    <source>
        <dbReference type="ARBA" id="ARBA00049902"/>
    </source>
</evidence>
<evidence type="ECO:0000256" key="4">
    <source>
        <dbReference type="ARBA" id="ARBA00007739"/>
    </source>
</evidence>
<comment type="catalytic activity">
    <reaction evidence="17">
        <text>[GlcNAc-(1-&gt;4)-Mur2Ac(oyl-L-Ala-gamma-D-Glu-L-Lys-D-Ala-D-Ala)](n)-di-trans,octa-cis-undecaprenyl diphosphate + beta-D-GlcNAc-(1-&gt;4)-Mur2Ac(oyl-L-Ala-gamma-D-Glu-L-Lys-D-Ala-D-Ala)-di-trans,octa-cis-undecaprenyl diphosphate = [GlcNAc-(1-&gt;4)-Mur2Ac(oyl-L-Ala-gamma-D-Glu-L-Lys-D-Ala-D-Ala)](n+1)-di-trans,octa-cis-undecaprenyl diphosphate + di-trans,octa-cis-undecaprenyl diphosphate + H(+)</text>
        <dbReference type="Rhea" id="RHEA:23708"/>
        <dbReference type="Rhea" id="RHEA-COMP:9602"/>
        <dbReference type="Rhea" id="RHEA-COMP:9603"/>
        <dbReference type="ChEBI" id="CHEBI:15378"/>
        <dbReference type="ChEBI" id="CHEBI:58405"/>
        <dbReference type="ChEBI" id="CHEBI:60033"/>
        <dbReference type="ChEBI" id="CHEBI:78435"/>
        <dbReference type="EC" id="2.4.99.28"/>
    </reaction>
</comment>
<feature type="domain" description="Penicillin-binding protein transpeptidase" evidence="18">
    <location>
        <begin position="423"/>
        <end position="659"/>
    </location>
</feature>
<evidence type="ECO:0000256" key="15">
    <source>
        <dbReference type="ARBA" id="ARBA00023316"/>
    </source>
</evidence>
<evidence type="ECO:0000256" key="5">
    <source>
        <dbReference type="ARBA" id="ARBA00022475"/>
    </source>
</evidence>
<dbReference type="Proteomes" id="UP000032726">
    <property type="component" value="Chromosome"/>
</dbReference>
<dbReference type="EMBL" id="CP011071">
    <property type="protein sequence ID" value="AKA35872.1"/>
    <property type="molecule type" value="Genomic_DNA"/>
</dbReference>
<dbReference type="GO" id="GO:0009002">
    <property type="term" value="F:serine-type D-Ala-D-Ala carboxypeptidase activity"/>
    <property type="evidence" value="ECO:0007669"/>
    <property type="project" value="UniProtKB-EC"/>
</dbReference>
<keyword evidence="11" id="KW-0133">Cell shape</keyword>
<evidence type="ECO:0000256" key="11">
    <source>
        <dbReference type="ARBA" id="ARBA00022960"/>
    </source>
</evidence>
<keyword evidence="15" id="KW-0961">Cell wall biogenesis/degradation</keyword>
<evidence type="ECO:0000256" key="12">
    <source>
        <dbReference type="ARBA" id="ARBA00022984"/>
    </source>
</evidence>
<dbReference type="PANTHER" id="PTHR32282:SF11">
    <property type="entry name" value="PENICILLIN-BINDING PROTEIN 1B"/>
    <property type="match status" value="1"/>
</dbReference>
<keyword evidence="12" id="KW-0573">Peptidoglycan synthesis</keyword>
<evidence type="ECO:0000259" key="18">
    <source>
        <dbReference type="Pfam" id="PF00905"/>
    </source>
</evidence>
<evidence type="ECO:0000256" key="6">
    <source>
        <dbReference type="ARBA" id="ARBA00022645"/>
    </source>
</evidence>
<dbReference type="GO" id="GO:0006508">
    <property type="term" value="P:proteolysis"/>
    <property type="evidence" value="ECO:0007669"/>
    <property type="project" value="UniProtKB-KW"/>
</dbReference>
<keyword evidence="10" id="KW-0378">Hydrolase</keyword>
<dbReference type="KEGG" id="mlt:VC82_2281"/>
<dbReference type="PANTHER" id="PTHR32282">
    <property type="entry name" value="BINDING PROTEIN TRANSPEPTIDASE, PUTATIVE-RELATED"/>
    <property type="match status" value="1"/>
</dbReference>
<dbReference type="RefSeq" id="WP_045802473.1">
    <property type="nucleotide sequence ID" value="NZ_CP011071.1"/>
</dbReference>
<dbReference type="Gene3D" id="3.40.710.10">
    <property type="entry name" value="DD-peptidase/beta-lactamase superfamily"/>
    <property type="match status" value="2"/>
</dbReference>
<evidence type="ECO:0000256" key="3">
    <source>
        <dbReference type="ARBA" id="ARBA00007090"/>
    </source>
</evidence>
<evidence type="ECO:0000256" key="7">
    <source>
        <dbReference type="ARBA" id="ARBA00022670"/>
    </source>
</evidence>
<keyword evidence="7" id="KW-0645">Protease</keyword>
<dbReference type="Pfam" id="PF00905">
    <property type="entry name" value="Transpeptidase"/>
    <property type="match status" value="1"/>
</dbReference>
<keyword evidence="21" id="KW-1185">Reference proteome</keyword>
<dbReference type="HOGENOM" id="CLU_006354_2_4_10"/>
<dbReference type="InterPro" id="IPR001460">
    <property type="entry name" value="PCN-bd_Tpept"/>
</dbReference>
<comment type="catalytic activity">
    <reaction evidence="16">
        <text>Preferential cleavage: (Ac)2-L-Lys-D-Ala-|-D-Ala. Also transpeptidation of peptidyl-alanyl moieties that are N-acyl substituents of D-alanine.</text>
        <dbReference type="EC" id="3.4.16.4"/>
    </reaction>
</comment>
<reference evidence="20 21" key="1">
    <citation type="submission" date="2015-03" db="EMBL/GenBank/DDBJ databases">
        <title>Complete genome sequence of Muricauda lutaonensis CC-HSB-11T, isolated from a coastal hot spring.</title>
        <authorList>
            <person name="Kim K.M."/>
        </authorList>
    </citation>
    <scope>NUCLEOTIDE SEQUENCE [LARGE SCALE GENOMIC DNA]</scope>
    <source>
        <strain evidence="20 21">CC-HSB-11</strain>
    </source>
</reference>
<evidence type="ECO:0000256" key="1">
    <source>
        <dbReference type="ARBA" id="ARBA00004236"/>
    </source>
</evidence>
<dbReference type="AlphaFoldDB" id="A0A0D5YU65"/>
<organism evidence="20 21">
    <name type="scientific">Flagellimonas lutaonensis</name>
    <dbReference type="NCBI Taxonomy" id="516051"/>
    <lineage>
        <taxon>Bacteria</taxon>
        <taxon>Pseudomonadati</taxon>
        <taxon>Bacteroidota</taxon>
        <taxon>Flavobacteriia</taxon>
        <taxon>Flavobacteriales</taxon>
        <taxon>Flavobacteriaceae</taxon>
        <taxon>Flagellimonas</taxon>
    </lineage>
</organism>
<dbReference type="PATRIC" id="fig|516051.4.peg.2347"/>
<dbReference type="GO" id="GO:0008955">
    <property type="term" value="F:peptidoglycan glycosyltransferase activity"/>
    <property type="evidence" value="ECO:0007669"/>
    <property type="project" value="UniProtKB-EC"/>
</dbReference>
<protein>
    <submittedName>
        <fullName evidence="20">Peptidoglycan glycosyltransferase</fullName>
    </submittedName>
</protein>
<dbReference type="GO" id="GO:0071555">
    <property type="term" value="P:cell wall organization"/>
    <property type="evidence" value="ECO:0007669"/>
    <property type="project" value="UniProtKB-KW"/>
</dbReference>
<dbReference type="GO" id="GO:0030288">
    <property type="term" value="C:outer membrane-bounded periplasmic space"/>
    <property type="evidence" value="ECO:0007669"/>
    <property type="project" value="TreeGrafter"/>
</dbReference>
<evidence type="ECO:0000313" key="21">
    <source>
        <dbReference type="Proteomes" id="UP000032726"/>
    </source>
</evidence>
<dbReference type="InterPro" id="IPR050396">
    <property type="entry name" value="Glycosyltr_51/Transpeptidase"/>
</dbReference>
<dbReference type="InterPro" id="IPR023346">
    <property type="entry name" value="Lysozyme-like_dom_sf"/>
</dbReference>
<dbReference type="SUPFAM" id="SSF56601">
    <property type="entry name" value="beta-lactamase/transpeptidase-like"/>
    <property type="match status" value="1"/>
</dbReference>
<comment type="similarity">
    <text evidence="3">In the C-terminal section; belongs to the transpeptidase family.</text>
</comment>
<dbReference type="Gene3D" id="1.10.3810.10">
    <property type="entry name" value="Biosynthetic peptidoglycan transglycosylase-like"/>
    <property type="match status" value="1"/>
</dbReference>
<evidence type="ECO:0000256" key="13">
    <source>
        <dbReference type="ARBA" id="ARBA00023136"/>
    </source>
</evidence>
<keyword evidence="5" id="KW-1003">Cell membrane</keyword>
<evidence type="ECO:0000313" key="20">
    <source>
        <dbReference type="EMBL" id="AKA35872.1"/>
    </source>
</evidence>
<dbReference type="GO" id="GO:0005886">
    <property type="term" value="C:plasma membrane"/>
    <property type="evidence" value="ECO:0007669"/>
    <property type="project" value="UniProtKB-SubCell"/>
</dbReference>
<evidence type="ECO:0000256" key="14">
    <source>
        <dbReference type="ARBA" id="ARBA00023268"/>
    </source>
</evidence>
<keyword evidence="8" id="KW-0328">Glycosyltransferase</keyword>
<evidence type="ECO:0000256" key="10">
    <source>
        <dbReference type="ARBA" id="ARBA00022801"/>
    </source>
</evidence>
<evidence type="ECO:0000259" key="19">
    <source>
        <dbReference type="Pfam" id="PF00912"/>
    </source>
</evidence>
<keyword evidence="13" id="KW-0472">Membrane</keyword>
<dbReference type="SUPFAM" id="SSF53955">
    <property type="entry name" value="Lysozyme-like"/>
    <property type="match status" value="1"/>
</dbReference>
<dbReference type="GO" id="GO:0008360">
    <property type="term" value="P:regulation of cell shape"/>
    <property type="evidence" value="ECO:0007669"/>
    <property type="project" value="UniProtKB-KW"/>
</dbReference>
<dbReference type="OrthoDB" id="9766909at2"/>
<evidence type="ECO:0000256" key="16">
    <source>
        <dbReference type="ARBA" id="ARBA00034000"/>
    </source>
</evidence>
<dbReference type="GO" id="GO:0008658">
    <property type="term" value="F:penicillin binding"/>
    <property type="evidence" value="ECO:0007669"/>
    <property type="project" value="InterPro"/>
</dbReference>
<name>A0A0D5YU65_9FLAO</name>
<dbReference type="Pfam" id="PF00912">
    <property type="entry name" value="Transgly"/>
    <property type="match status" value="1"/>
</dbReference>
<dbReference type="InterPro" id="IPR001264">
    <property type="entry name" value="Glyco_trans_51"/>
</dbReference>
<evidence type="ECO:0000256" key="8">
    <source>
        <dbReference type="ARBA" id="ARBA00022676"/>
    </source>
</evidence>
<keyword evidence="6" id="KW-0121">Carboxypeptidase</keyword>
<evidence type="ECO:0000256" key="2">
    <source>
        <dbReference type="ARBA" id="ARBA00004752"/>
    </source>
</evidence>